<dbReference type="InterPro" id="IPR001969">
    <property type="entry name" value="Aspartic_peptidase_AS"/>
</dbReference>
<evidence type="ECO:0000256" key="2">
    <source>
        <dbReference type="ARBA" id="ARBA00022679"/>
    </source>
</evidence>
<feature type="domain" description="CCHC-type" evidence="10">
    <location>
        <begin position="299"/>
        <end position="314"/>
    </location>
</feature>
<dbReference type="PROSITE" id="PS00141">
    <property type="entry name" value="ASP_PROTEASE"/>
    <property type="match status" value="1"/>
</dbReference>
<dbReference type="SUPFAM" id="SSF57756">
    <property type="entry name" value="Retrovirus zinc finger-like domains"/>
    <property type="match status" value="1"/>
</dbReference>
<evidence type="ECO:0000256" key="7">
    <source>
        <dbReference type="ARBA" id="ARBA00022918"/>
    </source>
</evidence>
<keyword evidence="2" id="KW-0808">Transferase</keyword>
<dbReference type="Pfam" id="PF00078">
    <property type="entry name" value="RVT_1"/>
    <property type="match status" value="1"/>
</dbReference>
<dbReference type="PROSITE" id="PS50878">
    <property type="entry name" value="RT_POL"/>
    <property type="match status" value="1"/>
</dbReference>
<reference evidence="14" key="1">
    <citation type="submission" date="2022-11" db="UniProtKB">
        <authorList>
            <consortium name="WormBaseParasite"/>
        </authorList>
    </citation>
    <scope>IDENTIFICATION</scope>
</reference>
<dbReference type="InterPro" id="IPR041373">
    <property type="entry name" value="RT_RNaseH"/>
</dbReference>
<dbReference type="InterPro" id="IPR043128">
    <property type="entry name" value="Rev_trsase/Diguanyl_cyclase"/>
</dbReference>
<evidence type="ECO:0000256" key="4">
    <source>
        <dbReference type="ARBA" id="ARBA00022722"/>
    </source>
</evidence>
<dbReference type="Gene3D" id="2.40.70.10">
    <property type="entry name" value="Acid Proteases"/>
    <property type="match status" value="1"/>
</dbReference>
<dbReference type="PROSITE" id="PS50158">
    <property type="entry name" value="ZF_CCHC"/>
    <property type="match status" value="1"/>
</dbReference>
<feature type="compositionally biased region" description="Basic and acidic residues" evidence="9">
    <location>
        <begin position="1361"/>
        <end position="1372"/>
    </location>
</feature>
<dbReference type="SUPFAM" id="SSF50630">
    <property type="entry name" value="Acid proteases"/>
    <property type="match status" value="1"/>
</dbReference>
<dbReference type="Gene3D" id="3.30.420.10">
    <property type="entry name" value="Ribonuclease H-like superfamily/Ribonuclease H"/>
    <property type="match status" value="1"/>
</dbReference>
<evidence type="ECO:0000256" key="9">
    <source>
        <dbReference type="SAM" id="MobiDB-lite"/>
    </source>
</evidence>
<evidence type="ECO:0000256" key="3">
    <source>
        <dbReference type="ARBA" id="ARBA00022695"/>
    </source>
</evidence>
<dbReference type="InterPro" id="IPR043502">
    <property type="entry name" value="DNA/RNA_pol_sf"/>
</dbReference>
<dbReference type="InterPro" id="IPR036875">
    <property type="entry name" value="Znf_CCHC_sf"/>
</dbReference>
<dbReference type="GO" id="GO:0003676">
    <property type="term" value="F:nucleic acid binding"/>
    <property type="evidence" value="ECO:0007669"/>
    <property type="project" value="InterPro"/>
</dbReference>
<keyword evidence="13" id="KW-1185">Reference proteome</keyword>
<dbReference type="SMART" id="SM00343">
    <property type="entry name" value="ZnF_C2HC"/>
    <property type="match status" value="2"/>
</dbReference>
<dbReference type="SUPFAM" id="SSF53098">
    <property type="entry name" value="Ribonuclease H-like"/>
    <property type="match status" value="1"/>
</dbReference>
<feature type="domain" description="Reverse transcriptase" evidence="11">
    <location>
        <begin position="521"/>
        <end position="699"/>
    </location>
</feature>
<evidence type="ECO:0000259" key="11">
    <source>
        <dbReference type="PROSITE" id="PS50878"/>
    </source>
</evidence>
<dbReference type="InterPro" id="IPR041588">
    <property type="entry name" value="Integrase_H2C2"/>
</dbReference>
<dbReference type="GO" id="GO:0006508">
    <property type="term" value="P:proteolysis"/>
    <property type="evidence" value="ECO:0007669"/>
    <property type="project" value="InterPro"/>
</dbReference>
<evidence type="ECO:0000256" key="5">
    <source>
        <dbReference type="ARBA" id="ARBA00022759"/>
    </source>
</evidence>
<dbReference type="Pfam" id="PF23309">
    <property type="entry name" value="DUF7083"/>
    <property type="match status" value="1"/>
</dbReference>
<dbReference type="GO" id="GO:0042575">
    <property type="term" value="C:DNA polymerase complex"/>
    <property type="evidence" value="ECO:0007669"/>
    <property type="project" value="UniProtKB-ARBA"/>
</dbReference>
<dbReference type="SUPFAM" id="SSF56672">
    <property type="entry name" value="DNA/RNA polymerases"/>
    <property type="match status" value="1"/>
</dbReference>
<dbReference type="GO" id="GO:0004190">
    <property type="term" value="F:aspartic-type endopeptidase activity"/>
    <property type="evidence" value="ECO:0007669"/>
    <property type="project" value="InterPro"/>
</dbReference>
<proteinExistence type="predicted"/>
<dbReference type="InterPro" id="IPR055510">
    <property type="entry name" value="DUF7083"/>
</dbReference>
<dbReference type="Pfam" id="PF00665">
    <property type="entry name" value="rve"/>
    <property type="match status" value="1"/>
</dbReference>
<evidence type="ECO:0000313" key="14">
    <source>
        <dbReference type="WBParaSite" id="Minc3s00051g02746"/>
    </source>
</evidence>
<dbReference type="Pfam" id="PF17917">
    <property type="entry name" value="RT_RNaseH"/>
    <property type="match status" value="1"/>
</dbReference>
<evidence type="ECO:0000313" key="13">
    <source>
        <dbReference type="Proteomes" id="UP000887563"/>
    </source>
</evidence>
<keyword evidence="8" id="KW-0863">Zinc-finger</keyword>
<dbReference type="CDD" id="cd01647">
    <property type="entry name" value="RT_LTR"/>
    <property type="match status" value="1"/>
</dbReference>
<dbReference type="EC" id="2.7.7.49" evidence="1"/>
<evidence type="ECO:0000256" key="8">
    <source>
        <dbReference type="PROSITE-ProRule" id="PRU00047"/>
    </source>
</evidence>
<dbReference type="InterPro" id="IPR050951">
    <property type="entry name" value="Retrovirus_Pol_polyprotein"/>
</dbReference>
<dbReference type="InterPro" id="IPR001584">
    <property type="entry name" value="Integrase_cat-core"/>
</dbReference>
<keyword evidence="8" id="KW-0479">Metal-binding</keyword>
<dbReference type="Gene3D" id="1.10.340.70">
    <property type="match status" value="1"/>
</dbReference>
<dbReference type="GO" id="GO:0008270">
    <property type="term" value="F:zinc ion binding"/>
    <property type="evidence" value="ECO:0007669"/>
    <property type="project" value="UniProtKB-KW"/>
</dbReference>
<evidence type="ECO:0000259" key="12">
    <source>
        <dbReference type="PROSITE" id="PS50994"/>
    </source>
</evidence>
<feature type="domain" description="Integrase catalytic" evidence="12">
    <location>
        <begin position="1077"/>
        <end position="1230"/>
    </location>
</feature>
<dbReference type="InterPro" id="IPR001878">
    <property type="entry name" value="Znf_CCHC"/>
</dbReference>
<feature type="region of interest" description="Disordered" evidence="9">
    <location>
        <begin position="1333"/>
        <end position="1402"/>
    </location>
</feature>
<evidence type="ECO:0000256" key="6">
    <source>
        <dbReference type="ARBA" id="ARBA00022801"/>
    </source>
</evidence>
<keyword evidence="6" id="KW-0378">Hydrolase</keyword>
<dbReference type="InterPro" id="IPR000477">
    <property type="entry name" value="RT_dom"/>
</dbReference>
<dbReference type="GO" id="GO:0004519">
    <property type="term" value="F:endonuclease activity"/>
    <property type="evidence" value="ECO:0007669"/>
    <property type="project" value="UniProtKB-KW"/>
</dbReference>
<dbReference type="Gene3D" id="3.30.70.270">
    <property type="match status" value="2"/>
</dbReference>
<organism evidence="13 14">
    <name type="scientific">Meloidogyne incognita</name>
    <name type="common">Southern root-knot nematode worm</name>
    <name type="synonym">Oxyuris incognita</name>
    <dbReference type="NCBI Taxonomy" id="6306"/>
    <lineage>
        <taxon>Eukaryota</taxon>
        <taxon>Metazoa</taxon>
        <taxon>Ecdysozoa</taxon>
        <taxon>Nematoda</taxon>
        <taxon>Chromadorea</taxon>
        <taxon>Rhabditida</taxon>
        <taxon>Tylenchina</taxon>
        <taxon>Tylenchomorpha</taxon>
        <taxon>Tylenchoidea</taxon>
        <taxon>Meloidogynidae</taxon>
        <taxon>Meloidogyninae</taxon>
        <taxon>Meloidogyne</taxon>
        <taxon>Meloidogyne incognita group</taxon>
    </lineage>
</organism>
<dbReference type="GO" id="GO:0019899">
    <property type="term" value="F:enzyme binding"/>
    <property type="evidence" value="ECO:0007669"/>
    <property type="project" value="UniProtKB-ARBA"/>
</dbReference>
<keyword evidence="7" id="KW-0695">RNA-directed DNA polymerase</keyword>
<dbReference type="WBParaSite" id="Minc3s00051g02746">
    <property type="protein sequence ID" value="Minc3s00051g02746"/>
    <property type="gene ID" value="Minc3s00051g02746"/>
</dbReference>
<dbReference type="GO" id="GO:0015074">
    <property type="term" value="P:DNA integration"/>
    <property type="evidence" value="ECO:0007669"/>
    <property type="project" value="InterPro"/>
</dbReference>
<dbReference type="InterPro" id="IPR036397">
    <property type="entry name" value="RNaseH_sf"/>
</dbReference>
<dbReference type="GO" id="GO:0003964">
    <property type="term" value="F:RNA-directed DNA polymerase activity"/>
    <property type="evidence" value="ECO:0007669"/>
    <property type="project" value="UniProtKB-KW"/>
</dbReference>
<dbReference type="FunFam" id="3.30.70.270:FF:000020">
    <property type="entry name" value="Transposon Tf2-6 polyprotein-like Protein"/>
    <property type="match status" value="1"/>
</dbReference>
<dbReference type="PANTHER" id="PTHR37984:SF5">
    <property type="entry name" value="PROTEIN NYNRIN-LIKE"/>
    <property type="match status" value="1"/>
</dbReference>
<dbReference type="Gene3D" id="4.10.60.10">
    <property type="entry name" value="Zinc finger, CCHC-type"/>
    <property type="match status" value="1"/>
</dbReference>
<dbReference type="Proteomes" id="UP000887563">
    <property type="component" value="Unplaced"/>
</dbReference>
<keyword evidence="5" id="KW-0255">Endonuclease</keyword>
<sequence>MDAKQLQTILETVLKQSEARQLALVNPTANHATLASALSARITTFLYDPETGLTFENWFKRFGTLINEDGKDLSDSAKVRLLIGKLGEEEYTKYSNSVAPDIPDAISFTDSVKNLKELFADSRSLFVRRFECLKIKQQPNQDIDSLIGQINVSCETAEMSLTKEDLKCLIFVMALRDESHDIRQKCLQILEDARIKKKSIKLKDLGEECRAYQLVKESAQSLNTQRADTFAIRAKPQHIKEKSMKSKPKWGNQVKPKYSAPAEMKQNQHYAKGKPNQACASCGLNNHWRNDCKFKDAICHKCQKKGHIAKACRSTIATNSISIVRKPIKTFFTINNNSEWWNVMININGTSHQMNVDTGAQATLITTKLWKKLGGPRLSTADIDTLNCNGNPFATKGKFNCQVSYVNGKVIELTAYVSEAVQHDLMGLPWIKALEIIPKEIIQPIHLQTVSANLPITDKNSLTKSLQSKFPNVFGTELGHIKKVKAHLFLKQGAKPVFCKARPVPYGALNAVNAELDRLVEIGAIKPINFSHWAAPVLAVKKKNGKTRICIDFSTGLNNALELNRHPLPRPEDIYMSFNGAKVFSRLDLRDAYLQMELDDESKKLCAINTHRGLFQCQRLPFGVKSAPSIFQHLIDQLISGISGVFGYLDDIVIASKNFKEHTKSLNILFNRIQEYGLKLQLEKCDFLQEKLLFLGHIVSPEGIKPDPGRSEAIRKMPAPHDKSTLRSFLGALTYYGRFIKKMREIRSPLDDLLKKDIDWKWDEIHQKAFEKAKEIMLSDLLLTHYDPKLPIVVAADASKDGIGATISHVFPDKTEKVIEHASCTLTAAQRNYSQIEKEALGLVFAVQKFHRMLYGRKFTLQTDHKPLVAIFGSKNGIPIYSASRLQRWALILTNYDFDIQYINTKSFGQADVLSRLIDEYPRPTEDILIANISTDTECYINSVLNSVLDQLPVMAQEIAEETDKDPVLSTVKKCINQGWLKKNENPQLAAFHPKRDAISEIEGCLVYGQRMIIPKSLQSRILKTLHIAHPGIVRMKAIAKEHVYWPGIGREIERIVRQCEQCQGAAKTATKTLLTPWTAPKEVFERTHVDFAGPCSDGYTYLLFIDAYSKWPEVCQMDSITTKDTISVLKSIVHRLGIPKELVSDNGRQFRSAEFASFCKEFGIRHTFTPPYHPMSNGQVERFVDTFKRAMKKCGQKKNWIEETLLAYRTTPNSALNGHSPDELFLGRHLRTRLTLVHPEGQKMSSKVDKEKFLKFQNAHKQRMAQQFNAKNGSKEAIFKPGEPIFLLNYRLNKTFWLEGTIIERVKNSPTYRIKVPALGRDVHRHANQLRKRHPVEMDMPEDEEAQVPLEQAHQSPKQLEARKSPSPEKRRPQRTRRPITRLNPDPSKPQYDFAPVGSSS</sequence>
<dbReference type="Pfam" id="PF13975">
    <property type="entry name" value="gag-asp_proteas"/>
    <property type="match status" value="1"/>
</dbReference>
<dbReference type="FunFam" id="3.30.420.10:FF:000063">
    <property type="entry name" value="Retrovirus-related Pol polyprotein from transposon 297-like Protein"/>
    <property type="match status" value="1"/>
</dbReference>
<dbReference type="Gene3D" id="3.10.10.10">
    <property type="entry name" value="HIV Type 1 Reverse Transcriptase, subunit A, domain 1"/>
    <property type="match status" value="1"/>
</dbReference>
<dbReference type="Pfam" id="PF17921">
    <property type="entry name" value="Integrase_H2C2"/>
    <property type="match status" value="1"/>
</dbReference>
<evidence type="ECO:0000256" key="1">
    <source>
        <dbReference type="ARBA" id="ARBA00012493"/>
    </source>
</evidence>
<dbReference type="InterPro" id="IPR012337">
    <property type="entry name" value="RNaseH-like_sf"/>
</dbReference>
<dbReference type="PANTHER" id="PTHR37984">
    <property type="entry name" value="PROTEIN CBG26694"/>
    <property type="match status" value="1"/>
</dbReference>
<dbReference type="FunFam" id="1.10.340.70:FF:000003">
    <property type="entry name" value="Protein CBG25708"/>
    <property type="match status" value="1"/>
</dbReference>
<dbReference type="InterPro" id="IPR021109">
    <property type="entry name" value="Peptidase_aspartic_dom_sf"/>
</dbReference>
<keyword evidence="3" id="KW-0548">Nucleotidyltransferase</keyword>
<dbReference type="PROSITE" id="PS50994">
    <property type="entry name" value="INTEGRASE"/>
    <property type="match status" value="1"/>
</dbReference>
<keyword evidence="4" id="KW-0540">Nuclease</keyword>
<accession>A0A914KMX2</accession>
<evidence type="ECO:0000259" key="10">
    <source>
        <dbReference type="PROSITE" id="PS50158"/>
    </source>
</evidence>
<keyword evidence="8" id="KW-0862">Zinc</keyword>
<name>A0A914KMX2_MELIC</name>
<dbReference type="CDD" id="cd09274">
    <property type="entry name" value="RNase_HI_RT_Ty3"/>
    <property type="match status" value="1"/>
</dbReference>
<protein>
    <recommendedName>
        <fullName evidence="1">RNA-directed DNA polymerase</fullName>
        <ecNumber evidence="1">2.7.7.49</ecNumber>
    </recommendedName>
</protein>